<accession>A0AAX3WLU3</accession>
<dbReference type="AlphaFoldDB" id="A0AAX3WLU3"/>
<name>A0AAX3WLU3_METEX</name>
<reference evidence="1" key="1">
    <citation type="journal article" date="2022" name="Biotechnol. Bioprocess Eng.">
        <title>Pan-genome Analysis Reveals Comparative Genomic Features of Central Metabolic Pathways in Methylorubrum extorquens.</title>
        <authorList>
            <person name="Lee G.M."/>
            <person name="Scott-Nevros Z.K."/>
            <person name="Lee S.-M."/>
            <person name="Kim D."/>
        </authorList>
    </citation>
    <scope>NUCLEOTIDE SEQUENCE</scope>
    <source>
        <strain evidence="1">ATCC 55366</strain>
    </source>
</reference>
<evidence type="ECO:0000313" key="2">
    <source>
        <dbReference type="Proteomes" id="UP001223720"/>
    </source>
</evidence>
<dbReference type="RefSeq" id="WP_283536291.1">
    <property type="nucleotide sequence ID" value="NZ_CP073633.1"/>
</dbReference>
<sequence length="70" mass="7815">MAEPRTVTLKLSVEDARHFSSGMADLLCWCRGFIAGRADDHDSHPMGVEQTRTLRLKLMNAIDDAREEAA</sequence>
<protein>
    <submittedName>
        <fullName evidence="1">Uncharacterized protein</fullName>
    </submittedName>
</protein>
<dbReference type="Proteomes" id="UP001223720">
    <property type="component" value="Chromosome"/>
</dbReference>
<organism evidence="1 2">
    <name type="scientific">Methylorubrum extorquens</name>
    <name type="common">Methylobacterium dichloromethanicum</name>
    <name type="synonym">Methylobacterium extorquens</name>
    <dbReference type="NCBI Taxonomy" id="408"/>
    <lineage>
        <taxon>Bacteria</taxon>
        <taxon>Pseudomonadati</taxon>
        <taxon>Pseudomonadota</taxon>
        <taxon>Alphaproteobacteria</taxon>
        <taxon>Hyphomicrobiales</taxon>
        <taxon>Methylobacteriaceae</taxon>
        <taxon>Methylorubrum</taxon>
    </lineage>
</organism>
<proteinExistence type="predicted"/>
<gene>
    <name evidence="1" type="ORF">KEC54_13920</name>
</gene>
<dbReference type="EMBL" id="CP073633">
    <property type="protein sequence ID" value="WHQ72564.1"/>
    <property type="molecule type" value="Genomic_DNA"/>
</dbReference>
<evidence type="ECO:0000313" key="1">
    <source>
        <dbReference type="EMBL" id="WHQ72564.1"/>
    </source>
</evidence>